<organism evidence="1 2">
    <name type="scientific">Candidatus Zambryskibacteria bacterium RIFCSPHIGHO2_01_FULL_44_22b</name>
    <dbReference type="NCBI Taxonomy" id="1802737"/>
    <lineage>
        <taxon>Bacteria</taxon>
        <taxon>Candidatus Zambryskiibacteriota</taxon>
    </lineage>
</organism>
<sequence length="168" mass="18631">MVISYQGGQSFKISQGDLALVINPKDKNSASIALFTDQSGLPREASAKWGFVIDGPGEYEIKDVFIKGFPDRTYLATFEGIKLCFLGAKRDEQDELEDIDMLFTPVNAYKSAVALEPAVMIPMGYNEASLKQFLKEGGEDKVEPLDKFVVKKKDLEGKEGEIIVLKEE</sequence>
<accession>A0A1G2SZT2</accession>
<dbReference type="AlphaFoldDB" id="A0A1G2SZT2"/>
<dbReference type="EMBL" id="MHVG01000023">
    <property type="protein sequence ID" value="OHA89881.1"/>
    <property type="molecule type" value="Genomic_DNA"/>
</dbReference>
<gene>
    <name evidence="1" type="ORF">A2832_01950</name>
</gene>
<dbReference type="Gene3D" id="3.60.15.10">
    <property type="entry name" value="Ribonuclease Z/Hydroxyacylglutathione hydrolase-like"/>
    <property type="match status" value="1"/>
</dbReference>
<dbReference type="Proteomes" id="UP000178538">
    <property type="component" value="Unassembled WGS sequence"/>
</dbReference>
<name>A0A1G2SZT2_9BACT</name>
<protein>
    <submittedName>
        <fullName evidence="1">Uncharacterized protein</fullName>
    </submittedName>
</protein>
<proteinExistence type="predicted"/>
<reference evidence="1 2" key="1">
    <citation type="journal article" date="2016" name="Nat. Commun.">
        <title>Thousands of microbial genomes shed light on interconnected biogeochemical processes in an aquifer system.</title>
        <authorList>
            <person name="Anantharaman K."/>
            <person name="Brown C.T."/>
            <person name="Hug L.A."/>
            <person name="Sharon I."/>
            <person name="Castelle C.J."/>
            <person name="Probst A.J."/>
            <person name="Thomas B.C."/>
            <person name="Singh A."/>
            <person name="Wilkins M.J."/>
            <person name="Karaoz U."/>
            <person name="Brodie E.L."/>
            <person name="Williams K.H."/>
            <person name="Hubbard S.S."/>
            <person name="Banfield J.F."/>
        </authorList>
    </citation>
    <scope>NUCLEOTIDE SEQUENCE [LARGE SCALE GENOMIC DNA]</scope>
</reference>
<dbReference type="STRING" id="1802737.A2832_01950"/>
<comment type="caution">
    <text evidence="1">The sequence shown here is derived from an EMBL/GenBank/DDBJ whole genome shotgun (WGS) entry which is preliminary data.</text>
</comment>
<evidence type="ECO:0000313" key="2">
    <source>
        <dbReference type="Proteomes" id="UP000178538"/>
    </source>
</evidence>
<evidence type="ECO:0000313" key="1">
    <source>
        <dbReference type="EMBL" id="OHA89881.1"/>
    </source>
</evidence>
<dbReference type="InterPro" id="IPR036866">
    <property type="entry name" value="RibonucZ/Hydroxyglut_hydro"/>
</dbReference>